<name>A0A9J7DQP8_SPOLT</name>
<protein>
    <submittedName>
        <fullName evidence="4">Uncharacterized protein LOC111348735 isoform X1</fullName>
    </submittedName>
</protein>
<dbReference type="Pfam" id="PF10523">
    <property type="entry name" value="BEN"/>
    <property type="match status" value="1"/>
</dbReference>
<feature type="compositionally biased region" description="Acidic residues" evidence="1">
    <location>
        <begin position="1172"/>
        <end position="1181"/>
    </location>
</feature>
<feature type="compositionally biased region" description="Polar residues" evidence="1">
    <location>
        <begin position="1188"/>
        <end position="1208"/>
    </location>
</feature>
<accession>A0A9J7DQP8</accession>
<dbReference type="Gene3D" id="1.10.10.2590">
    <property type="entry name" value="BEN domain"/>
    <property type="match status" value="1"/>
</dbReference>
<feature type="compositionally biased region" description="Basic and acidic residues" evidence="1">
    <location>
        <begin position="1209"/>
        <end position="1234"/>
    </location>
</feature>
<evidence type="ECO:0000313" key="4">
    <source>
        <dbReference type="RefSeq" id="XP_022815307.1"/>
    </source>
</evidence>
<feature type="region of interest" description="Disordered" evidence="1">
    <location>
        <begin position="114"/>
        <end position="178"/>
    </location>
</feature>
<evidence type="ECO:0000259" key="2">
    <source>
        <dbReference type="PROSITE" id="PS51457"/>
    </source>
</evidence>
<feature type="domain" description="BEN" evidence="2">
    <location>
        <begin position="1285"/>
        <end position="1390"/>
    </location>
</feature>
<feature type="compositionally biased region" description="Polar residues" evidence="1">
    <location>
        <begin position="283"/>
        <end position="315"/>
    </location>
</feature>
<reference evidence="4" key="1">
    <citation type="submission" date="2025-08" db="UniProtKB">
        <authorList>
            <consortium name="RefSeq"/>
        </authorList>
    </citation>
    <scope>IDENTIFICATION</scope>
    <source>
        <strain evidence="4">Ishihara</strain>
        <tissue evidence="4">Whole body</tissue>
    </source>
</reference>
<proteinExistence type="predicted"/>
<organism evidence="3 4">
    <name type="scientific">Spodoptera litura</name>
    <name type="common">Asian cotton leafworm</name>
    <dbReference type="NCBI Taxonomy" id="69820"/>
    <lineage>
        <taxon>Eukaryota</taxon>
        <taxon>Metazoa</taxon>
        <taxon>Ecdysozoa</taxon>
        <taxon>Arthropoda</taxon>
        <taxon>Hexapoda</taxon>
        <taxon>Insecta</taxon>
        <taxon>Pterygota</taxon>
        <taxon>Neoptera</taxon>
        <taxon>Endopterygota</taxon>
        <taxon>Lepidoptera</taxon>
        <taxon>Glossata</taxon>
        <taxon>Ditrysia</taxon>
        <taxon>Noctuoidea</taxon>
        <taxon>Noctuidae</taxon>
        <taxon>Amphipyrinae</taxon>
        <taxon>Spodoptera</taxon>
    </lineage>
</organism>
<evidence type="ECO:0000313" key="3">
    <source>
        <dbReference type="Proteomes" id="UP000301870"/>
    </source>
</evidence>
<dbReference type="RefSeq" id="XP_022815307.1">
    <property type="nucleotide sequence ID" value="XM_022959539.1"/>
</dbReference>
<dbReference type="GeneID" id="111348735"/>
<feature type="compositionally biased region" description="Polar residues" evidence="1">
    <location>
        <begin position="209"/>
        <end position="218"/>
    </location>
</feature>
<sequence length="1405" mass="156856">MPIGGHLVTMKVDPSYKYYVIQFRQSPFQNIDDFVCVPTTWIDDRGSKGIFAAYPSERLPTTRSIVKSRQDYDKEWKFYLCTPKYGTNCPWDAENIIRVESSKKLKALLDTQQVLPPKQSRHQENKPKSKAKMNTRDELTQSLKRKVSIDCGRNRKAARIESTPGVPEPISNVSNSEKNSKLCKDLAVMISRLPELLITKSKIVDLTNNEEQNPSKTSYVEKLHSHHPETSISSANKGKKSPEKDHGATSSSSSSLMQILQETPDSVNNRRNSTSSRPSSQSGQLTMNATKSLVSTTSLINKPTNTVSADSNSSTKKIDANRPLQNNNYNNPPAKATRRRNSVRKSTELDTLDNIQIFSNITPEGKRLLQEFIASGGLKGIDHELLQSCLKNIQDSAQAMQIPPAAMQAAQRTPPVMQSAEVAPQVMLAAQRTPPVMQSAEVVMQAAQRTSPIVQSAQVAPYAMHAAQRTPPVMQSAQGGQYAIEAAQRTPAVMQAVQAAQHSKQPAQRTPPVMQSAQVAPHAMKAAQRTPPVMQAPQVAPHPMQAAQRTTPVMQCAQVGPHVMQAAQATLHAKQGPKATPQPMQAAQASLPATQTAQVTLQAMQAAQVALKQAQTINNSPRVPYPITADTPILYQDPHERQITTERSTVTKIIDPTYSQSRAHNVSNIQNISNLQYLSYNNQVIGESQHRQTEQQVAANGKYANQIRSSGCPTRRRVADRSYTTCCPQMPENVVPSNVHMPDLQKQHYAGYTVPLPNTSKTSGPKNQMPCNIQMPPVPQQSFASHPIPPVPIPSKVDQTSKLIHTMPNIPTSNHPHSYEYSYHDRHNYSHEGYNYSLPDTQVQPNLMYRSGTGHKHPSLGVPTQRLHTYPPNAANQLRQLHSAHVNKTVIPQACSNYPHQVPEVQENITASPRSNDMLNQIPHRNDMSHDIPTAVQQISNPTGNSNDKTNSTNILNNSNMEEKIFNTSTNIENVGENALSAVKNPNTNTKKSPCVAVEKRPVCNETKDNAVPEEIERSSSTDIVKINQTHNEAEDILIELTNKINNVLSPTFRTQVEVNLIKHFGKVFQIMSDKFGEILEVLNRDQKVIMKKKEMLDKALTSIASYLELQNENSEIKLAPKHSASQKVKKKKKKKKGKIKDVDDDEDDEDDENDKDDDDSLYDGDRHDNNDGDSSDDDDGNNNKGNIRSNSSNNNKLHGKKSSTPSNDNKRSGDKTTKIKDDKKTVDSDGDKLSIIHSNNLNEEMKRRGKKYSFVLPREYSPTNSRWTLIHQSADQVTIELLPKSRIYVNAIKLANCKRISSSYKEFARMLLTLIFTRSALSVCSWTGARANAFAVDENDVRPGLDEHARQVMLNYVERMGRKKKWGMYDEQSVVNSLRAKIQDIRKLFHKNLMINKKIRIRRQ</sequence>
<feature type="compositionally biased region" description="Acidic residues" evidence="1">
    <location>
        <begin position="1143"/>
        <end position="1163"/>
    </location>
</feature>
<feature type="region of interest" description="Disordered" evidence="1">
    <location>
        <begin position="209"/>
        <end position="347"/>
    </location>
</feature>
<feature type="compositionally biased region" description="Basic residues" evidence="1">
    <location>
        <begin position="1128"/>
        <end position="1139"/>
    </location>
</feature>
<evidence type="ECO:0000256" key="1">
    <source>
        <dbReference type="SAM" id="MobiDB-lite"/>
    </source>
</evidence>
<dbReference type="OrthoDB" id="6515871at2759"/>
<feature type="region of interest" description="Disordered" evidence="1">
    <location>
        <begin position="1119"/>
        <end position="1234"/>
    </location>
</feature>
<feature type="compositionally biased region" description="Basic and acidic residues" evidence="1">
    <location>
        <begin position="219"/>
        <end position="229"/>
    </location>
</feature>
<dbReference type="Proteomes" id="UP000301870">
    <property type="component" value="Chromosome 8"/>
</dbReference>
<feature type="compositionally biased region" description="Low complexity" evidence="1">
    <location>
        <begin position="321"/>
        <end position="333"/>
    </location>
</feature>
<dbReference type="InterPro" id="IPR018379">
    <property type="entry name" value="BEN_domain"/>
</dbReference>
<keyword evidence="3" id="KW-1185">Reference proteome</keyword>
<feature type="compositionally biased region" description="Low complexity" evidence="1">
    <location>
        <begin position="266"/>
        <end position="282"/>
    </location>
</feature>
<gene>
    <name evidence="4" type="primary">LOC111348735</name>
</gene>
<feature type="compositionally biased region" description="Polar residues" evidence="1">
    <location>
        <begin position="256"/>
        <end position="265"/>
    </location>
</feature>
<dbReference type="PROSITE" id="PS51457">
    <property type="entry name" value="BEN"/>
    <property type="match status" value="1"/>
</dbReference>
<dbReference type="KEGG" id="sliu:111348735"/>
<dbReference type="GO" id="GO:0003677">
    <property type="term" value="F:DNA binding"/>
    <property type="evidence" value="ECO:0007669"/>
    <property type="project" value="InterPro"/>
</dbReference>